<keyword evidence="1" id="KW-0732">Signal</keyword>
<protein>
    <recommendedName>
        <fullName evidence="2">DUF2921 domain-containing protein</fullName>
    </recommendedName>
</protein>
<feature type="domain" description="DUF2921" evidence="2">
    <location>
        <begin position="335"/>
        <end position="478"/>
    </location>
</feature>
<dbReference type="Proteomes" id="UP001497457">
    <property type="component" value="Unassembled WGS sequence"/>
</dbReference>
<keyword evidence="5" id="KW-1185">Reference proteome</keyword>
<sequence>MEAKSEAVTILLLNLALFLPCLSTAASSDQSFNPSVSKGPIHHDYTRFADVERHCQSVLSSATELRYDPDRAGELKYKLSFVNGDWSQDAGQAPLLPFHGSSAAAAAAGHELLEAVPLASLMLLDIDTMPRQGARNAVNVSGVLSFTITRNYPELELWPGFARLIVQLQGVYTETKSSASGGERVLCMVGDAVLPVRGSNGTDSWNFAKNHAGDGWVKPPVVADGNILLVLRYPMPATLTNRAVRGEMTSTSAASDAAYFDTIRLVSQLAGGGYDSGYQFQPEDALLDAAGAVAGCGGGGDDDDDPPLSHDSRASLCDIVYQQSNPGSKVIMEVIPNWDCKGTDAFCSRFGPFENTRAGASATSAMKEKGMAFTRSAIAVQSIQCKRTGSVGGGGTAARVAVVLRYVPPWEHQPTAATRTGLGCATVSAEGVWNASTRRACMVGCLGAGDEKSCPYRVTLSVQRTLSMARRGGIVGQIAACPPLLFQQRVNPRFISSGASRTPRMSYVYTKVDQALELRRRSGKPTRFVAKSLLSYPIVAGNDAGDMASLSNLAENLNLRFQCVARPPFVPEWVEECCYQLQILSVGSLVGSYSAPFHGRRSSKWIEALRRARAVANRQVLNVSAEFTASRNSFLSPIPVMSVEGVYDPKDGRMHLIGCRSVHAPWPELAKRGGLEDGIMDCDIEVTVDYPPTTTRWLPIGRTAKVSVSSTREEGDPLHFARTELQSVPVAYRDRQLHELVRPILEGILCITVLSVARIIFVPVAFFQLLG</sequence>
<feature type="domain" description="DUF2921" evidence="2">
    <location>
        <begin position="569"/>
        <end position="722"/>
    </location>
</feature>
<evidence type="ECO:0000313" key="5">
    <source>
        <dbReference type="Proteomes" id="UP001497457"/>
    </source>
</evidence>
<dbReference type="EMBL" id="CAXIPR030002169">
    <property type="protein sequence ID" value="CAM0149413.1"/>
    <property type="molecule type" value="Genomic_DNA"/>
</dbReference>
<evidence type="ECO:0000259" key="2">
    <source>
        <dbReference type="Pfam" id="PF25333"/>
    </source>
</evidence>
<reference evidence="4 5" key="1">
    <citation type="submission" date="2024-10" db="EMBL/GenBank/DDBJ databases">
        <authorList>
            <person name="Ryan C."/>
        </authorList>
    </citation>
    <scope>NUCLEOTIDE SEQUENCE [LARGE SCALE GENOMIC DNA]</scope>
</reference>
<evidence type="ECO:0000313" key="4">
    <source>
        <dbReference type="EMBL" id="CAM0149413.1"/>
    </source>
</evidence>
<feature type="domain" description="DUF2921" evidence="2">
    <location>
        <begin position="51"/>
        <end position="263"/>
    </location>
</feature>
<accession>A0ABC9H5D8</accession>
<evidence type="ECO:0000256" key="1">
    <source>
        <dbReference type="SAM" id="SignalP"/>
    </source>
</evidence>
<dbReference type="InterPro" id="IPR057425">
    <property type="entry name" value="DUF2921_N"/>
</dbReference>
<dbReference type="AlphaFoldDB" id="A0ABC9H5D8"/>
<dbReference type="EMBL" id="OZ075114">
    <property type="protein sequence ID" value="CAL5059165.1"/>
    <property type="molecule type" value="Genomic_DNA"/>
</dbReference>
<evidence type="ECO:0000313" key="3">
    <source>
        <dbReference type="EMBL" id="CAL5059165.1"/>
    </source>
</evidence>
<gene>
    <name evidence="4" type="ORF">URODEC1_LOCUS122597</name>
    <name evidence="3" type="ORF">URODEC1_LOCUS96499</name>
</gene>
<dbReference type="PANTHER" id="PTHR33389">
    <property type="entry name" value="FAMILY PROTEIN, PUTATIVE (DUF2921)-RELATED"/>
    <property type="match status" value="1"/>
</dbReference>
<feature type="chain" id="PRO_5044722199" description="DUF2921 domain-containing protein" evidence="1">
    <location>
        <begin position="26"/>
        <end position="771"/>
    </location>
</feature>
<name>A0ABC9H5D8_9POAL</name>
<proteinExistence type="predicted"/>
<dbReference type="Pfam" id="PF25333">
    <property type="entry name" value="DUF2921_N"/>
    <property type="match status" value="3"/>
</dbReference>
<feature type="signal peptide" evidence="1">
    <location>
        <begin position="1"/>
        <end position="25"/>
    </location>
</feature>
<organism evidence="4 5">
    <name type="scientific">Urochloa decumbens</name>
    <dbReference type="NCBI Taxonomy" id="240449"/>
    <lineage>
        <taxon>Eukaryota</taxon>
        <taxon>Viridiplantae</taxon>
        <taxon>Streptophyta</taxon>
        <taxon>Embryophyta</taxon>
        <taxon>Tracheophyta</taxon>
        <taxon>Spermatophyta</taxon>
        <taxon>Magnoliopsida</taxon>
        <taxon>Liliopsida</taxon>
        <taxon>Poales</taxon>
        <taxon>Poaceae</taxon>
        <taxon>PACMAD clade</taxon>
        <taxon>Panicoideae</taxon>
        <taxon>Panicodae</taxon>
        <taxon>Paniceae</taxon>
        <taxon>Melinidinae</taxon>
        <taxon>Urochloa</taxon>
    </lineage>
</organism>
<dbReference type="PANTHER" id="PTHR33389:SF16">
    <property type="entry name" value="BACTERIAL IG-LIKE DOMAIN-CONTAINING PROTEIN"/>
    <property type="match status" value="1"/>
</dbReference>
<dbReference type="Proteomes" id="UP001497457">
    <property type="component" value="Chromosome 4rd"/>
</dbReference>